<dbReference type="AlphaFoldDB" id="G8JRZ6"/>
<dbReference type="KEGG" id="erc:Ecym_3429"/>
<sequence length="605" mass="68066">MSNNLESLRSRIMENINSKKDGEKKVPTGPRGSMETVERQPAKGENISEIVRHESNGGTYLEVDPRRGNSRMDLRVGGGAANGGRRNAQQTASNSVPLGAPSRFGSQGAGYFNNLESRRNISIQPDDMPRSEALQYDSRRSNNRFGSRYASRFEGSARGRRQQPTNGGRSFNSNGPRYQGNDGGARIQSRNMPRNSWSGTNSSYVRDWSPDDRNIDWTKIVSIDERVRSRPSRWDITPKGFDKVPAERAKLSGLFPLPGQPQELDRATLEGIVEKGALNRRTKILFEDPTKQNLVQCKLNRTIIITSTVLEFSEQELVAKVIANFLTRVTLEGKHEVVLWRAQSNRLILELSTEETTTVVLSSQKYLEKELDQKFIWQRPGEYVCREDIQEPICAHNLIVIPEIAVEEISAVPEWLQQQGIKYTWLHCLELAPENANADDKIFTKVVLYNPANDGQSSNSVPGSDILKPNETQLIQNFSNISYQTFSKIVAVQTHKPSKVVCLLNAVDPVDLKNEKCYQEIYEAMMFGSPVVNCGAVESIKIPVPSADFRNNFDSVPLQIGKIFIKFKEMDGAERAMLTLAGMRFGERTILCSYFSERDFDLGLF</sequence>
<dbReference type="InterPro" id="IPR012677">
    <property type="entry name" value="Nucleotide-bd_a/b_plait_sf"/>
</dbReference>
<protein>
    <recommendedName>
        <fullName evidence="7">RRM domain-containing protein</fullName>
    </recommendedName>
</protein>
<evidence type="ECO:0000256" key="4">
    <source>
        <dbReference type="SAM" id="MobiDB-lite"/>
    </source>
</evidence>
<gene>
    <name evidence="5" type="ordered locus">Ecym_3429</name>
</gene>
<dbReference type="FunCoup" id="G8JRZ6">
    <property type="interactions" value="183"/>
</dbReference>
<dbReference type="GO" id="GO:0006397">
    <property type="term" value="P:mRNA processing"/>
    <property type="evidence" value="ECO:0007669"/>
    <property type="project" value="UniProtKB-KW"/>
</dbReference>
<dbReference type="OMA" id="FIWQRPG"/>
<dbReference type="InParanoid" id="G8JRZ6"/>
<evidence type="ECO:0000313" key="6">
    <source>
        <dbReference type="Proteomes" id="UP000006790"/>
    </source>
</evidence>
<dbReference type="InterPro" id="IPR035979">
    <property type="entry name" value="RBD_domain_sf"/>
</dbReference>
<dbReference type="GeneID" id="11472258"/>
<feature type="compositionally biased region" description="Basic and acidic residues" evidence="4">
    <location>
        <begin position="8"/>
        <end position="26"/>
    </location>
</feature>
<evidence type="ECO:0008006" key="7">
    <source>
        <dbReference type="Google" id="ProtNLM"/>
    </source>
</evidence>
<dbReference type="OrthoDB" id="10266058at2759"/>
<reference evidence="6" key="1">
    <citation type="journal article" date="2012" name="G3 (Bethesda)">
        <title>Pichia sorbitophila, an interspecies yeast hybrid reveals early steps of genome resolution following polyploidization.</title>
        <authorList>
            <person name="Leh Louis V."/>
            <person name="Despons L."/>
            <person name="Friedrich A."/>
            <person name="Martin T."/>
            <person name="Durrens P."/>
            <person name="Casaregola S."/>
            <person name="Neuveglise C."/>
            <person name="Fairhead C."/>
            <person name="Marck C."/>
            <person name="Cruz J.A."/>
            <person name="Straub M.L."/>
            <person name="Kugler V."/>
            <person name="Sacerdot C."/>
            <person name="Uzunov Z."/>
            <person name="Thierry A."/>
            <person name="Weiss S."/>
            <person name="Bleykasten C."/>
            <person name="De Montigny J."/>
            <person name="Jacques N."/>
            <person name="Jung P."/>
            <person name="Lemaire M."/>
            <person name="Mallet S."/>
            <person name="Morel G."/>
            <person name="Richard G.F."/>
            <person name="Sarkar A."/>
            <person name="Savel G."/>
            <person name="Schacherer J."/>
            <person name="Seret M.L."/>
            <person name="Talla E."/>
            <person name="Samson G."/>
            <person name="Jubin C."/>
            <person name="Poulain J."/>
            <person name="Vacherie B."/>
            <person name="Barbe V."/>
            <person name="Pelletier E."/>
            <person name="Sherman D.J."/>
            <person name="Westhof E."/>
            <person name="Weissenbach J."/>
            <person name="Baret P.V."/>
            <person name="Wincker P."/>
            <person name="Gaillardin C."/>
            <person name="Dujon B."/>
            <person name="Souciet J.L."/>
        </authorList>
    </citation>
    <scope>NUCLEOTIDE SEQUENCE [LARGE SCALE GENOMIC DNA]</scope>
    <source>
        <strain evidence="6">CBS 270.75 / DBVPG 7215 / KCTC 17166 / NRRL Y-17582</strain>
    </source>
</reference>
<dbReference type="CDD" id="cd12232">
    <property type="entry name" value="RRM3_U2AF65"/>
    <property type="match status" value="1"/>
</dbReference>
<keyword evidence="6" id="KW-1185">Reference proteome</keyword>
<dbReference type="GO" id="GO:0008380">
    <property type="term" value="P:RNA splicing"/>
    <property type="evidence" value="ECO:0007669"/>
    <property type="project" value="UniProtKB-KW"/>
</dbReference>
<proteinExistence type="predicted"/>
<dbReference type="Proteomes" id="UP000006790">
    <property type="component" value="Chromosome 3"/>
</dbReference>
<name>G8JRZ6_ERECY</name>
<feature type="compositionally biased region" description="Polar residues" evidence="4">
    <location>
        <begin position="162"/>
        <end position="176"/>
    </location>
</feature>
<feature type="region of interest" description="Disordered" evidence="4">
    <location>
        <begin position="77"/>
        <end position="201"/>
    </location>
</feature>
<feature type="region of interest" description="Disordered" evidence="4">
    <location>
        <begin position="1"/>
        <end position="46"/>
    </location>
</feature>
<dbReference type="PANTHER" id="PTHR23139">
    <property type="entry name" value="RNA-BINDING PROTEIN"/>
    <property type="match status" value="1"/>
</dbReference>
<dbReference type="EMBL" id="CP002499">
    <property type="protein sequence ID" value="AET38915.1"/>
    <property type="molecule type" value="Genomic_DNA"/>
</dbReference>
<dbReference type="SUPFAM" id="SSF54928">
    <property type="entry name" value="RNA-binding domain, RBD"/>
    <property type="match status" value="1"/>
</dbReference>
<dbReference type="STRING" id="931890.G8JRZ6"/>
<dbReference type="Gene3D" id="3.30.70.330">
    <property type="match status" value="1"/>
</dbReference>
<dbReference type="GO" id="GO:0003723">
    <property type="term" value="F:RNA binding"/>
    <property type="evidence" value="ECO:0007669"/>
    <property type="project" value="UniProtKB-KW"/>
</dbReference>
<evidence type="ECO:0000313" key="5">
    <source>
        <dbReference type="EMBL" id="AET38915.1"/>
    </source>
</evidence>
<dbReference type="RefSeq" id="XP_003645732.1">
    <property type="nucleotide sequence ID" value="XM_003645684.1"/>
</dbReference>
<evidence type="ECO:0000256" key="1">
    <source>
        <dbReference type="ARBA" id="ARBA00022664"/>
    </source>
</evidence>
<evidence type="ECO:0000256" key="3">
    <source>
        <dbReference type="ARBA" id="ARBA00023187"/>
    </source>
</evidence>
<dbReference type="HOGENOM" id="CLU_470063_0_0_1"/>
<keyword evidence="3" id="KW-0508">mRNA splicing</keyword>
<organism evidence="5 6">
    <name type="scientific">Eremothecium cymbalariae (strain CBS 270.75 / DBVPG 7215 / KCTC 17166 / NRRL Y-17582)</name>
    <name type="common">Yeast</name>
    <dbReference type="NCBI Taxonomy" id="931890"/>
    <lineage>
        <taxon>Eukaryota</taxon>
        <taxon>Fungi</taxon>
        <taxon>Dikarya</taxon>
        <taxon>Ascomycota</taxon>
        <taxon>Saccharomycotina</taxon>
        <taxon>Saccharomycetes</taxon>
        <taxon>Saccharomycetales</taxon>
        <taxon>Saccharomycetaceae</taxon>
        <taxon>Eremothecium</taxon>
    </lineage>
</organism>
<dbReference type="eggNOG" id="KOG0120">
    <property type="taxonomic scope" value="Eukaryota"/>
</dbReference>
<keyword evidence="2" id="KW-0694">RNA-binding</keyword>
<keyword evidence="1" id="KW-0507">mRNA processing</keyword>
<accession>G8JRZ6</accession>
<feature type="compositionally biased region" description="Polar residues" evidence="4">
    <location>
        <begin position="188"/>
        <end position="201"/>
    </location>
</feature>
<evidence type="ECO:0000256" key="2">
    <source>
        <dbReference type="ARBA" id="ARBA00022884"/>
    </source>
</evidence>